<protein>
    <submittedName>
        <fullName evidence="2">Uncharacterized protein</fullName>
    </submittedName>
</protein>
<dbReference type="EMBL" id="WWBZ02000016">
    <property type="protein sequence ID" value="KAF4308978.1"/>
    <property type="molecule type" value="Genomic_DNA"/>
</dbReference>
<evidence type="ECO:0000313" key="3">
    <source>
        <dbReference type="Proteomes" id="UP000572817"/>
    </source>
</evidence>
<gene>
    <name evidence="2" type="ORF">GTA08_BOTSDO02076</name>
</gene>
<evidence type="ECO:0000313" key="2">
    <source>
        <dbReference type="EMBL" id="KAF4308978.1"/>
    </source>
</evidence>
<feature type="region of interest" description="Disordered" evidence="1">
    <location>
        <begin position="1"/>
        <end position="33"/>
    </location>
</feature>
<organism evidence="2 3">
    <name type="scientific">Botryosphaeria dothidea</name>
    <dbReference type="NCBI Taxonomy" id="55169"/>
    <lineage>
        <taxon>Eukaryota</taxon>
        <taxon>Fungi</taxon>
        <taxon>Dikarya</taxon>
        <taxon>Ascomycota</taxon>
        <taxon>Pezizomycotina</taxon>
        <taxon>Dothideomycetes</taxon>
        <taxon>Dothideomycetes incertae sedis</taxon>
        <taxon>Botryosphaeriales</taxon>
        <taxon>Botryosphaeriaceae</taxon>
        <taxon>Botryosphaeria</taxon>
    </lineage>
</organism>
<comment type="caution">
    <text evidence="2">The sequence shown here is derived from an EMBL/GenBank/DDBJ whole genome shotgun (WGS) entry which is preliminary data.</text>
</comment>
<feature type="region of interest" description="Disordered" evidence="1">
    <location>
        <begin position="120"/>
        <end position="148"/>
    </location>
</feature>
<dbReference type="Proteomes" id="UP000572817">
    <property type="component" value="Unassembled WGS sequence"/>
</dbReference>
<keyword evidence="3" id="KW-1185">Reference proteome</keyword>
<dbReference type="AlphaFoldDB" id="A0A8H4IYR9"/>
<sequence length="154" mass="16503">MPSIAQHHAEYHDTTPLLPAPPEVLPRASQADTRSFRRSNGITLYIPELNLGSYAPAERPIDHSEQLDRKKLSRVGISPVNDNCLNLPDASGLTGFGGGGLLFQLHALGVTLDHGCGPVSKATEEEDGDKDCESAHPKSKKDAADGLHGVEMFL</sequence>
<proteinExistence type="predicted"/>
<evidence type="ECO:0000256" key="1">
    <source>
        <dbReference type="SAM" id="MobiDB-lite"/>
    </source>
</evidence>
<reference evidence="2" key="1">
    <citation type="submission" date="2020-04" db="EMBL/GenBank/DDBJ databases">
        <title>Genome Assembly and Annotation of Botryosphaeria dothidea sdau 11-99, a Latent Pathogen of Apple Fruit Ring Rot in China.</title>
        <authorList>
            <person name="Yu C."/>
            <person name="Diao Y."/>
            <person name="Lu Q."/>
            <person name="Zhao J."/>
            <person name="Cui S."/>
            <person name="Peng C."/>
            <person name="He B."/>
            <person name="Liu H."/>
        </authorList>
    </citation>
    <scope>NUCLEOTIDE SEQUENCE [LARGE SCALE GENOMIC DNA]</scope>
    <source>
        <strain evidence="2">Sdau11-99</strain>
    </source>
</reference>
<name>A0A8H4IYR9_9PEZI</name>
<feature type="compositionally biased region" description="Basic and acidic residues" evidence="1">
    <location>
        <begin position="131"/>
        <end position="145"/>
    </location>
</feature>
<accession>A0A8H4IYR9</accession>